<evidence type="ECO:0000313" key="2">
    <source>
        <dbReference type="EnsemblFungi" id="EJT70980"/>
    </source>
</evidence>
<proteinExistence type="predicted"/>
<evidence type="ECO:0000313" key="3">
    <source>
        <dbReference type="Proteomes" id="UP000006039"/>
    </source>
</evidence>
<dbReference type="STRING" id="644352.J3PES2"/>
<dbReference type="HOGENOM" id="CLU_091042_0_0_1"/>
<dbReference type="EnsemblFungi" id="EJT70980">
    <property type="protein sequence ID" value="EJT70980"/>
    <property type="gene ID" value="GGTG_12002"/>
</dbReference>
<reference evidence="1" key="3">
    <citation type="submission" date="2010-09" db="EMBL/GenBank/DDBJ databases">
        <title>Annotation of Gaeumannomyces graminis var. tritici R3-111a-1.</title>
        <authorList>
            <consortium name="The Broad Institute Genome Sequencing Platform"/>
            <person name="Ma L.-J."/>
            <person name="Dead R."/>
            <person name="Young S.K."/>
            <person name="Zeng Q."/>
            <person name="Gargeya S."/>
            <person name="Fitzgerald M."/>
            <person name="Haas B."/>
            <person name="Abouelleil A."/>
            <person name="Alvarado L."/>
            <person name="Arachchi H.M."/>
            <person name="Berlin A."/>
            <person name="Brown A."/>
            <person name="Chapman S.B."/>
            <person name="Chen Z."/>
            <person name="Dunbar C."/>
            <person name="Freedman E."/>
            <person name="Gearin G."/>
            <person name="Gellesch M."/>
            <person name="Goldberg J."/>
            <person name="Griggs A."/>
            <person name="Gujja S."/>
            <person name="Heiman D."/>
            <person name="Howarth C."/>
            <person name="Larson L."/>
            <person name="Lui A."/>
            <person name="MacDonald P.J.P."/>
            <person name="Mehta T."/>
            <person name="Montmayeur A."/>
            <person name="Murphy C."/>
            <person name="Neiman D."/>
            <person name="Pearson M."/>
            <person name="Priest M."/>
            <person name="Roberts A."/>
            <person name="Saif S."/>
            <person name="Shea T."/>
            <person name="Shenoy N."/>
            <person name="Sisk P."/>
            <person name="Stolte C."/>
            <person name="Sykes S."/>
            <person name="Yandava C."/>
            <person name="Wortman J."/>
            <person name="Nusbaum C."/>
            <person name="Birren B."/>
        </authorList>
    </citation>
    <scope>NUCLEOTIDE SEQUENCE</scope>
    <source>
        <strain evidence="1">R3-111a-1</strain>
    </source>
</reference>
<reference evidence="3" key="1">
    <citation type="submission" date="2010-07" db="EMBL/GenBank/DDBJ databases">
        <title>The genome sequence of Gaeumannomyces graminis var. tritici strain R3-111a-1.</title>
        <authorList>
            <consortium name="The Broad Institute Genome Sequencing Platform"/>
            <person name="Ma L.-J."/>
            <person name="Dead R."/>
            <person name="Young S."/>
            <person name="Zeng Q."/>
            <person name="Koehrsen M."/>
            <person name="Alvarado L."/>
            <person name="Berlin A."/>
            <person name="Chapman S.B."/>
            <person name="Chen Z."/>
            <person name="Freedman E."/>
            <person name="Gellesch M."/>
            <person name="Goldberg J."/>
            <person name="Griggs A."/>
            <person name="Gujja S."/>
            <person name="Heilman E.R."/>
            <person name="Heiman D."/>
            <person name="Hepburn T."/>
            <person name="Howarth C."/>
            <person name="Jen D."/>
            <person name="Larson L."/>
            <person name="Mehta T."/>
            <person name="Neiman D."/>
            <person name="Pearson M."/>
            <person name="Roberts A."/>
            <person name="Saif S."/>
            <person name="Shea T."/>
            <person name="Shenoy N."/>
            <person name="Sisk P."/>
            <person name="Stolte C."/>
            <person name="Sykes S."/>
            <person name="Walk T."/>
            <person name="White J."/>
            <person name="Yandava C."/>
            <person name="Haas B."/>
            <person name="Nusbaum C."/>
            <person name="Birren B."/>
        </authorList>
    </citation>
    <scope>NUCLEOTIDE SEQUENCE [LARGE SCALE GENOMIC DNA]</scope>
    <source>
        <strain evidence="3">R3-111a-1</strain>
    </source>
</reference>
<dbReference type="VEuPathDB" id="FungiDB:GGTG_12002"/>
<reference evidence="2" key="5">
    <citation type="submission" date="2018-04" db="UniProtKB">
        <authorList>
            <consortium name="EnsemblFungi"/>
        </authorList>
    </citation>
    <scope>IDENTIFICATION</scope>
    <source>
        <strain evidence="2">R3-111a-1</strain>
    </source>
</reference>
<organism evidence="1">
    <name type="scientific">Gaeumannomyces tritici (strain R3-111a-1)</name>
    <name type="common">Wheat and barley take-all root rot fungus</name>
    <name type="synonym">Gaeumannomyces graminis var. tritici</name>
    <dbReference type="NCBI Taxonomy" id="644352"/>
    <lineage>
        <taxon>Eukaryota</taxon>
        <taxon>Fungi</taxon>
        <taxon>Dikarya</taxon>
        <taxon>Ascomycota</taxon>
        <taxon>Pezizomycotina</taxon>
        <taxon>Sordariomycetes</taxon>
        <taxon>Sordariomycetidae</taxon>
        <taxon>Magnaporthales</taxon>
        <taxon>Magnaporthaceae</taxon>
        <taxon>Gaeumannomyces</taxon>
    </lineage>
</organism>
<dbReference type="eggNOG" id="ENOG502S5XV">
    <property type="taxonomic scope" value="Eukaryota"/>
</dbReference>
<gene>
    <name evidence="2" type="primary">20352460</name>
    <name evidence="1" type="ORF">GGTG_12002</name>
</gene>
<accession>J3PES2</accession>
<sequence length="215" mass="22279">MHVGGQSSGLKASGSSRGGLVGLPFLAALAATATATRAMDDSLDKTTLSTIGLLEARLLRLEHIVYGPAGAPDAPPRTSAVSSLLDLERRFARLVDRTRVYGDLLNIYKKHPDLFASTDQPISQDPKKPPQPPTRLGLGELRAVVLASAASFPATASALAASVTGDVPVPDAALSAALGRLLRCADAVADAEARANRVEAALRREEGRRAKAAAA</sequence>
<dbReference type="OrthoDB" id="5403729at2759"/>
<name>J3PES2_GAET3</name>
<dbReference type="GeneID" id="20352460"/>
<dbReference type="AlphaFoldDB" id="J3PES2"/>
<dbReference type="Proteomes" id="UP000006039">
    <property type="component" value="Unassembled WGS sequence"/>
</dbReference>
<dbReference type="RefSeq" id="XP_009228158.1">
    <property type="nucleotide sequence ID" value="XM_009229894.1"/>
</dbReference>
<reference evidence="1" key="2">
    <citation type="submission" date="2010-07" db="EMBL/GenBank/DDBJ databases">
        <authorList>
            <consortium name="The Broad Institute Genome Sequencing Platform"/>
            <consortium name="Broad Institute Genome Sequencing Center for Infectious Disease"/>
            <person name="Ma L.-J."/>
            <person name="Dead R."/>
            <person name="Young S."/>
            <person name="Zeng Q."/>
            <person name="Koehrsen M."/>
            <person name="Alvarado L."/>
            <person name="Berlin A."/>
            <person name="Chapman S.B."/>
            <person name="Chen Z."/>
            <person name="Freedman E."/>
            <person name="Gellesch M."/>
            <person name="Goldberg J."/>
            <person name="Griggs A."/>
            <person name="Gujja S."/>
            <person name="Heilman E.R."/>
            <person name="Heiman D."/>
            <person name="Hepburn T."/>
            <person name="Howarth C."/>
            <person name="Jen D."/>
            <person name="Larson L."/>
            <person name="Mehta T."/>
            <person name="Neiman D."/>
            <person name="Pearson M."/>
            <person name="Roberts A."/>
            <person name="Saif S."/>
            <person name="Shea T."/>
            <person name="Shenoy N."/>
            <person name="Sisk P."/>
            <person name="Stolte C."/>
            <person name="Sykes S."/>
            <person name="Walk T."/>
            <person name="White J."/>
            <person name="Yandava C."/>
            <person name="Haas B."/>
            <person name="Nusbaum C."/>
            <person name="Birren B."/>
        </authorList>
    </citation>
    <scope>NUCLEOTIDE SEQUENCE</scope>
    <source>
        <strain evidence="1">R3-111a-1</strain>
    </source>
</reference>
<keyword evidence="3" id="KW-1185">Reference proteome</keyword>
<reference evidence="2" key="4">
    <citation type="journal article" date="2015" name="G3 (Bethesda)">
        <title>Genome sequences of three phytopathogenic species of the Magnaporthaceae family of fungi.</title>
        <authorList>
            <person name="Okagaki L.H."/>
            <person name="Nunes C.C."/>
            <person name="Sailsbery J."/>
            <person name="Clay B."/>
            <person name="Brown D."/>
            <person name="John T."/>
            <person name="Oh Y."/>
            <person name="Young N."/>
            <person name="Fitzgerald M."/>
            <person name="Haas B.J."/>
            <person name="Zeng Q."/>
            <person name="Young S."/>
            <person name="Adiconis X."/>
            <person name="Fan L."/>
            <person name="Levin J.Z."/>
            <person name="Mitchell T.K."/>
            <person name="Okubara P.A."/>
            <person name="Farman M.L."/>
            <person name="Kohn L.M."/>
            <person name="Birren B."/>
            <person name="Ma L.-J."/>
            <person name="Dean R.A."/>
        </authorList>
    </citation>
    <scope>NUCLEOTIDE SEQUENCE</scope>
    <source>
        <strain evidence="2">R3-111a-1</strain>
    </source>
</reference>
<protein>
    <submittedName>
        <fullName evidence="1">RO10</fullName>
    </submittedName>
</protein>
<evidence type="ECO:0000313" key="1">
    <source>
        <dbReference type="EMBL" id="EJT70980.1"/>
    </source>
</evidence>
<dbReference type="EMBL" id="GL385401">
    <property type="protein sequence ID" value="EJT70980.1"/>
    <property type="molecule type" value="Genomic_DNA"/>
</dbReference>